<dbReference type="InterPro" id="IPR009057">
    <property type="entry name" value="Homeodomain-like_sf"/>
</dbReference>
<name>A0A9P6WWZ4_RHIOR</name>
<evidence type="ECO:0000313" key="2">
    <source>
        <dbReference type="Proteomes" id="UP000716291"/>
    </source>
</evidence>
<dbReference type="AlphaFoldDB" id="A0A9P6WWZ4"/>
<evidence type="ECO:0000313" key="1">
    <source>
        <dbReference type="EMBL" id="KAG1299217.1"/>
    </source>
</evidence>
<dbReference type="Proteomes" id="UP000716291">
    <property type="component" value="Unassembled WGS sequence"/>
</dbReference>
<proteinExistence type="predicted"/>
<accession>A0A9P6WWZ4</accession>
<dbReference type="EMBL" id="JAANQT010004405">
    <property type="protein sequence ID" value="KAG1299217.1"/>
    <property type="molecule type" value="Genomic_DNA"/>
</dbReference>
<organism evidence="1 2">
    <name type="scientific">Rhizopus oryzae</name>
    <name type="common">Mucormycosis agent</name>
    <name type="synonym">Rhizopus arrhizus var. delemar</name>
    <dbReference type="NCBI Taxonomy" id="64495"/>
    <lineage>
        <taxon>Eukaryota</taxon>
        <taxon>Fungi</taxon>
        <taxon>Fungi incertae sedis</taxon>
        <taxon>Mucoromycota</taxon>
        <taxon>Mucoromycotina</taxon>
        <taxon>Mucoromycetes</taxon>
        <taxon>Mucorales</taxon>
        <taxon>Mucorineae</taxon>
        <taxon>Rhizopodaceae</taxon>
        <taxon>Rhizopus</taxon>
    </lineage>
</organism>
<gene>
    <name evidence="1" type="ORF">G6F64_012883</name>
</gene>
<evidence type="ECO:0008006" key="3">
    <source>
        <dbReference type="Google" id="ProtNLM"/>
    </source>
</evidence>
<protein>
    <recommendedName>
        <fullName evidence="3">Homeodomain-like DNA binding domain-containing transcription factor</fullName>
    </recommendedName>
</protein>
<sequence>MIEGPTERRKVNLHARNLGINPCTAMRWWKYYQEIGKVAYRKLQRNPGRPNSLTPEHEQHIQQIEKDSQLCADDMIVSRKSQFENLKISKSQMNHHLRSNMLISIKKPTFDPMTRNFDNNLQTRYERFMKWKGSYLGYTKNCVFIDDTALKTAKQKKKERKRKLAGGKEQRADDIIIEEPTIEYIDVEESTAIENNKPVAKGTTTVHFISCNGLLYYS</sequence>
<reference evidence="1" key="1">
    <citation type="journal article" date="2020" name="Microb. Genom.">
        <title>Genetic diversity of clinical and environmental Mucorales isolates obtained from an investigation of mucormycosis cases among solid organ transplant recipients.</title>
        <authorList>
            <person name="Nguyen M.H."/>
            <person name="Kaul D."/>
            <person name="Muto C."/>
            <person name="Cheng S.J."/>
            <person name="Richter R.A."/>
            <person name="Bruno V.M."/>
            <person name="Liu G."/>
            <person name="Beyhan S."/>
            <person name="Sundermann A.J."/>
            <person name="Mounaud S."/>
            <person name="Pasculle A.W."/>
            <person name="Nierman W.C."/>
            <person name="Driscoll E."/>
            <person name="Cumbie R."/>
            <person name="Clancy C.J."/>
            <person name="Dupont C.L."/>
        </authorList>
    </citation>
    <scope>NUCLEOTIDE SEQUENCE</scope>
    <source>
        <strain evidence="1">GL11</strain>
    </source>
</reference>
<keyword evidence="2" id="KW-1185">Reference proteome</keyword>
<comment type="caution">
    <text evidence="1">The sequence shown here is derived from an EMBL/GenBank/DDBJ whole genome shotgun (WGS) entry which is preliminary data.</text>
</comment>
<dbReference type="SUPFAM" id="SSF46689">
    <property type="entry name" value="Homeodomain-like"/>
    <property type="match status" value="1"/>
</dbReference>